<dbReference type="RefSeq" id="WP_251583501.1">
    <property type="nucleotide sequence ID" value="NZ_JBHTKX010000001.1"/>
</dbReference>
<evidence type="ECO:0000313" key="2">
    <source>
        <dbReference type="Proteomes" id="UP001597169"/>
    </source>
</evidence>
<protein>
    <submittedName>
        <fullName evidence="1">Uncharacterized protein</fullName>
    </submittedName>
</protein>
<organism evidence="1 2">
    <name type="scientific">Paenibacillus provencensis</name>
    <dbReference type="NCBI Taxonomy" id="441151"/>
    <lineage>
        <taxon>Bacteria</taxon>
        <taxon>Bacillati</taxon>
        <taxon>Bacillota</taxon>
        <taxon>Bacilli</taxon>
        <taxon>Bacillales</taxon>
        <taxon>Paenibacillaceae</taxon>
        <taxon>Paenibacillus</taxon>
    </lineage>
</organism>
<dbReference type="Proteomes" id="UP001597169">
    <property type="component" value="Unassembled WGS sequence"/>
</dbReference>
<keyword evidence="2" id="KW-1185">Reference proteome</keyword>
<sequence length="75" mass="8661">MTMDEKLITLQEQLLNVNKAILAVQNGAQEYRIGSRSVKRADLGLLYSERNRLEKEIDMLQRGGSIFHYGFFEGR</sequence>
<accession>A0ABW3PV45</accession>
<comment type="caution">
    <text evidence="1">The sequence shown here is derived from an EMBL/GenBank/DDBJ whole genome shotgun (WGS) entry which is preliminary data.</text>
</comment>
<reference evidence="2" key="1">
    <citation type="journal article" date="2019" name="Int. J. Syst. Evol. Microbiol.">
        <title>The Global Catalogue of Microorganisms (GCM) 10K type strain sequencing project: providing services to taxonomists for standard genome sequencing and annotation.</title>
        <authorList>
            <consortium name="The Broad Institute Genomics Platform"/>
            <consortium name="The Broad Institute Genome Sequencing Center for Infectious Disease"/>
            <person name="Wu L."/>
            <person name="Ma J."/>
        </authorList>
    </citation>
    <scope>NUCLEOTIDE SEQUENCE [LARGE SCALE GENOMIC DNA]</scope>
    <source>
        <strain evidence="2">CCUG 53519</strain>
    </source>
</reference>
<dbReference type="EMBL" id="JBHTKX010000001">
    <property type="protein sequence ID" value="MFD1128273.1"/>
    <property type="molecule type" value="Genomic_DNA"/>
</dbReference>
<gene>
    <name evidence="1" type="ORF">ACFQ3J_08820</name>
</gene>
<name>A0ABW3PV45_9BACL</name>
<evidence type="ECO:0000313" key="1">
    <source>
        <dbReference type="EMBL" id="MFD1128273.1"/>
    </source>
</evidence>
<proteinExistence type="predicted"/>